<sequence>MHMGFYGNRELFVPGVPSSGAVLFMRQAAQDSVEYTTEEGWSVSAREGERGLVIRGAGMRRSEDVLNHAEESSHIALDIFSATRGVTSTLVRPSDLYIAWWCVKGRHVVRISSTDTMQLRGKARGIAKGGAVESEPPGWHPSLRYYRHANTTSDLLDAFRNIYLALESIISDFRPKREGEAEAEWLRSALKDISGELDLRPYTSSVSKDPEDAIVEKVYTDARTATFHSKHGRRVILPYGADRRKSLALTTRQMRDMYAGIAQAHLGIHVTQGSRFVGRAYGIMFDSVVDPSEMYISPDASKEQKGARGVPGNLRRLHRSSKKSSKDGFLSTVTASVGLKEEQLTVREFGLLLNNEIGLFNTFETPLELCGSQTLEVSISVRGGEEGSSVPVYVT</sequence>
<proteinExistence type="predicted"/>
<gene>
    <name evidence="1" type="ORF">NE857_25835</name>
</gene>
<protein>
    <submittedName>
        <fullName evidence="1">Uncharacterized protein</fullName>
    </submittedName>
</protein>
<reference evidence="1" key="1">
    <citation type="submission" date="2022-06" db="EMBL/GenBank/DDBJ databases">
        <authorList>
            <person name="Ping M."/>
        </authorList>
    </citation>
    <scope>NUCLEOTIDE SEQUENCE</scope>
    <source>
        <strain evidence="1">JCM11759T</strain>
    </source>
</reference>
<evidence type="ECO:0000313" key="2">
    <source>
        <dbReference type="Proteomes" id="UP001055940"/>
    </source>
</evidence>
<dbReference type="EMBL" id="CP099837">
    <property type="protein sequence ID" value="USY18681.1"/>
    <property type="molecule type" value="Genomic_DNA"/>
</dbReference>
<organism evidence="1 2">
    <name type="scientific">Nocardiopsis exhalans</name>
    <dbReference type="NCBI Taxonomy" id="163604"/>
    <lineage>
        <taxon>Bacteria</taxon>
        <taxon>Bacillati</taxon>
        <taxon>Actinomycetota</taxon>
        <taxon>Actinomycetes</taxon>
        <taxon>Streptosporangiales</taxon>
        <taxon>Nocardiopsidaceae</taxon>
        <taxon>Nocardiopsis</taxon>
    </lineage>
</organism>
<accession>A0ABY5D4L2</accession>
<dbReference type="RefSeq" id="WP_254418047.1">
    <property type="nucleotide sequence ID" value="NZ_BAAAJB010000035.1"/>
</dbReference>
<dbReference type="Proteomes" id="UP001055940">
    <property type="component" value="Chromosome"/>
</dbReference>
<name>A0ABY5D4L2_9ACTN</name>
<evidence type="ECO:0000313" key="1">
    <source>
        <dbReference type="EMBL" id="USY18681.1"/>
    </source>
</evidence>
<keyword evidence="2" id="KW-1185">Reference proteome</keyword>